<reference evidence="6" key="4">
    <citation type="journal article" date="2023" name="Nat. Commun.">
        <title>Genomic dissection of endemic carbapenem resistance reveals metallo-beta-lactamase dissemination through clonal, plasmid and integron transfer.</title>
        <authorList>
            <person name="Macesic N."/>
            <person name="Hawkey J."/>
            <person name="Vezina B."/>
            <person name="Wisniewski J.A."/>
            <person name="Cottingham H."/>
            <person name="Blakeway L.V."/>
            <person name="Harshegyi T."/>
            <person name="Pragastis K."/>
            <person name="Badoordeen G.Z."/>
            <person name="Dennison A."/>
            <person name="Spelman D.W."/>
            <person name="Jenney A.W.J."/>
            <person name="Peleg A.Y."/>
        </authorList>
    </citation>
    <scope>NUCLEOTIDE SEQUENCE</scope>
    <source>
        <strain evidence="6">CPO071</strain>
    </source>
</reference>
<dbReference type="InterPro" id="IPR050204">
    <property type="entry name" value="AraC_XylS_family_regulators"/>
</dbReference>
<dbReference type="Pfam" id="PF12833">
    <property type="entry name" value="HTH_18"/>
    <property type="match status" value="1"/>
</dbReference>
<organism evidence="8 9">
    <name type="scientific">Klebsiella variicola</name>
    <dbReference type="NCBI Taxonomy" id="244366"/>
    <lineage>
        <taxon>Bacteria</taxon>
        <taxon>Pseudomonadati</taxon>
        <taxon>Pseudomonadota</taxon>
        <taxon>Gammaproteobacteria</taxon>
        <taxon>Enterobacterales</taxon>
        <taxon>Enterobacteriaceae</taxon>
        <taxon>Klebsiella/Raoultella group</taxon>
        <taxon>Klebsiella</taxon>
        <taxon>Klebsiella pneumoniae complex</taxon>
    </lineage>
</organism>
<dbReference type="AlphaFoldDB" id="A0A0B7G4M4"/>
<dbReference type="Proteomes" id="UP001176846">
    <property type="component" value="Unassembled WGS sequence"/>
</dbReference>
<dbReference type="PANTHER" id="PTHR46796:SF13">
    <property type="entry name" value="HTH-TYPE TRANSCRIPTIONAL ACTIVATOR RHAS"/>
    <property type="match status" value="1"/>
</dbReference>
<dbReference type="EMBL" id="BQTA01000002">
    <property type="protein sequence ID" value="GKJ87757.1"/>
    <property type="molecule type" value="Genomic_DNA"/>
</dbReference>
<dbReference type="InterPro" id="IPR032783">
    <property type="entry name" value="AraC_lig"/>
</dbReference>
<dbReference type="InterPro" id="IPR018062">
    <property type="entry name" value="HTH_AraC-typ_CS"/>
</dbReference>
<gene>
    <name evidence="8" type="primary">ureR_2</name>
    <name evidence="7" type="ORF">IAP99_11620</name>
    <name evidence="8" type="ORF">NCTC9177_05075</name>
    <name evidence="5" type="ORF">NUKP37_09460</name>
    <name evidence="6" type="ORF">QAB22_011850</name>
</gene>
<evidence type="ECO:0000313" key="7">
    <source>
        <dbReference type="EMBL" id="QNP26935.1"/>
    </source>
</evidence>
<dbReference type="RefSeq" id="WP_032730545.1">
    <property type="nucleotide sequence ID" value="NZ_BIGL01000001.1"/>
</dbReference>
<dbReference type="SUPFAM" id="SSF46689">
    <property type="entry name" value="Homeodomain-like"/>
    <property type="match status" value="2"/>
</dbReference>
<dbReference type="EMBL" id="JARTTN020000001">
    <property type="protein sequence ID" value="MEC6057219.1"/>
    <property type="molecule type" value="Genomic_DNA"/>
</dbReference>
<reference evidence="6" key="5">
    <citation type="submission" date="2024-01" db="EMBL/GenBank/DDBJ databases">
        <authorList>
            <person name="Macesic N."/>
        </authorList>
    </citation>
    <scope>NUCLEOTIDE SEQUENCE</scope>
    <source>
        <strain evidence="6">CPO071</strain>
    </source>
</reference>
<protein>
    <submittedName>
        <fullName evidence="5 8">Transcriptional regulator</fullName>
    </submittedName>
</protein>
<keyword evidence="3" id="KW-0804">Transcription</keyword>
<sequence length="308" mass="33188">MSDPLAEVIAMLNLRAVLTKTVEGAGDWRVIRSDQGLSFYGVVLEGGCRLEIDQHEPQILRAGDFILIPAAYRFALTSLTPPPSPALETIPVQLAEGHFRLGALDKPAQMQALIGHCASGSTNASLLASLLPAFVVVRNQPRLATFVGLLKEEAQADRAGKSFVLARMVELLFIEAIRSSGTLATPGLMRGLSDPRVAQAIRLLHQAPARRWTVNALAADCALSRSTLFERFTDLTGMTPMGYLLGWRMTLAMQWLSETGISIADIAERIGYGSASAFSVAFTRYTGISPGKYARQRATQPPPGPALT</sequence>
<evidence type="ECO:0000256" key="3">
    <source>
        <dbReference type="ARBA" id="ARBA00023163"/>
    </source>
</evidence>
<evidence type="ECO:0000313" key="5">
    <source>
        <dbReference type="EMBL" id="GKJ87757.1"/>
    </source>
</evidence>
<dbReference type="Pfam" id="PF12852">
    <property type="entry name" value="Cupin_6"/>
    <property type="match status" value="1"/>
</dbReference>
<evidence type="ECO:0000313" key="6">
    <source>
        <dbReference type="EMBL" id="MEC6057219.1"/>
    </source>
</evidence>
<reference evidence="8 9" key="1">
    <citation type="submission" date="2018-06" db="EMBL/GenBank/DDBJ databases">
        <authorList>
            <consortium name="Pathogen Informatics"/>
            <person name="Doyle S."/>
        </authorList>
    </citation>
    <scope>NUCLEOTIDE SEQUENCE [LARGE SCALE GENOMIC DNA]</scope>
    <source>
        <strain evidence="8 9">NCTC9177</strain>
    </source>
</reference>
<dbReference type="InterPro" id="IPR020449">
    <property type="entry name" value="Tscrpt_reg_AraC-type_HTH"/>
</dbReference>
<dbReference type="PANTHER" id="PTHR46796">
    <property type="entry name" value="HTH-TYPE TRANSCRIPTIONAL ACTIVATOR RHAS-RELATED"/>
    <property type="match status" value="1"/>
</dbReference>
<dbReference type="Gene3D" id="1.10.10.60">
    <property type="entry name" value="Homeodomain-like"/>
    <property type="match status" value="2"/>
</dbReference>
<dbReference type="Proteomes" id="UP000516181">
    <property type="component" value="Chromosome"/>
</dbReference>
<dbReference type="SMART" id="SM00342">
    <property type="entry name" value="HTH_ARAC"/>
    <property type="match status" value="1"/>
</dbReference>
<dbReference type="InterPro" id="IPR011051">
    <property type="entry name" value="RmlC_Cupin_sf"/>
</dbReference>
<evidence type="ECO:0000256" key="1">
    <source>
        <dbReference type="ARBA" id="ARBA00023015"/>
    </source>
</evidence>
<reference evidence="5" key="3">
    <citation type="journal article" date="2022" name="J. Appl. Microbiol.">
        <title>PCR-based ORF typing of Klebsiella pneumoniae for rapid identification of global clones and transmission events.</title>
        <authorList>
            <person name="Nonogaki R."/>
            <person name="Iijima A."/>
            <person name="Kawamura K."/>
            <person name="Kayama S."/>
            <person name="Sugai M."/>
            <person name="Yagi T."/>
            <person name="Arakawa Y."/>
            <person name="Doi Y."/>
            <person name="Suzuki M."/>
        </authorList>
    </citation>
    <scope>NUCLEOTIDE SEQUENCE</scope>
    <source>
        <strain evidence="5">NUKP-37</strain>
    </source>
</reference>
<dbReference type="PROSITE" id="PS01124">
    <property type="entry name" value="HTH_ARAC_FAMILY_2"/>
    <property type="match status" value="1"/>
</dbReference>
<dbReference type="InterPro" id="IPR018060">
    <property type="entry name" value="HTH_AraC"/>
</dbReference>
<name>A0A0B7G4M4_KLEVA</name>
<keyword evidence="1" id="KW-0805">Transcription regulation</keyword>
<evidence type="ECO:0000313" key="10">
    <source>
        <dbReference type="Proteomes" id="UP000516181"/>
    </source>
</evidence>
<dbReference type="InterPro" id="IPR009057">
    <property type="entry name" value="Homeodomain-like_sf"/>
</dbReference>
<dbReference type="EMBL" id="CP060807">
    <property type="protein sequence ID" value="QNP26935.1"/>
    <property type="molecule type" value="Genomic_DNA"/>
</dbReference>
<reference evidence="7 10" key="2">
    <citation type="submission" date="2020-08" db="EMBL/GenBank/DDBJ databases">
        <title>Complete genome sequence of Klebsiella pneumoniae KP2757.</title>
        <authorList>
            <person name="Zhang X."/>
        </authorList>
    </citation>
    <scope>NUCLEOTIDE SEQUENCE [LARGE SCALE GENOMIC DNA]</scope>
    <source>
        <strain evidence="7 10">KP2757</strain>
    </source>
</reference>
<dbReference type="PRINTS" id="PR00032">
    <property type="entry name" value="HTHARAC"/>
</dbReference>
<dbReference type="SUPFAM" id="SSF51182">
    <property type="entry name" value="RmlC-like cupins"/>
    <property type="match status" value="1"/>
</dbReference>
<evidence type="ECO:0000256" key="2">
    <source>
        <dbReference type="ARBA" id="ARBA00023125"/>
    </source>
</evidence>
<feature type="domain" description="HTH araC/xylS-type" evidence="4">
    <location>
        <begin position="198"/>
        <end position="296"/>
    </location>
</feature>
<accession>A0A0B7G4M4</accession>
<dbReference type="KEGG" id="kpk:A593_24930"/>
<dbReference type="GO" id="GO:0003700">
    <property type="term" value="F:DNA-binding transcription factor activity"/>
    <property type="evidence" value="ECO:0007669"/>
    <property type="project" value="InterPro"/>
</dbReference>
<evidence type="ECO:0000313" key="8">
    <source>
        <dbReference type="EMBL" id="STS91169.1"/>
    </source>
</evidence>
<proteinExistence type="predicted"/>
<evidence type="ECO:0000313" key="9">
    <source>
        <dbReference type="Proteomes" id="UP000254545"/>
    </source>
</evidence>
<dbReference type="EMBL" id="UGKR01000003">
    <property type="protein sequence ID" value="STS91169.1"/>
    <property type="molecule type" value="Genomic_DNA"/>
</dbReference>
<dbReference type="Proteomes" id="UP001060507">
    <property type="component" value="Unassembled WGS sequence"/>
</dbReference>
<evidence type="ECO:0000259" key="4">
    <source>
        <dbReference type="PROSITE" id="PS01124"/>
    </source>
</evidence>
<keyword evidence="2" id="KW-0238">DNA-binding</keyword>
<dbReference type="Proteomes" id="UP000254545">
    <property type="component" value="Unassembled WGS sequence"/>
</dbReference>
<dbReference type="PROSITE" id="PS00041">
    <property type="entry name" value="HTH_ARAC_FAMILY_1"/>
    <property type="match status" value="1"/>
</dbReference>
<dbReference type="GO" id="GO:0043565">
    <property type="term" value="F:sequence-specific DNA binding"/>
    <property type="evidence" value="ECO:0007669"/>
    <property type="project" value="InterPro"/>
</dbReference>